<dbReference type="InterPro" id="IPR003838">
    <property type="entry name" value="ABC3_permease_C"/>
</dbReference>
<keyword evidence="4 7" id="KW-1133">Transmembrane helix</keyword>
<dbReference type="InterPro" id="IPR017800">
    <property type="entry name" value="ADOP"/>
</dbReference>
<keyword evidence="3 7" id="KW-0812">Transmembrane</keyword>
<reference evidence="10 11" key="1">
    <citation type="submission" date="2019-08" db="EMBL/GenBank/DDBJ databases">
        <title>Complete genome sequence of Terriglobus albidus strain ORNL.</title>
        <authorList>
            <person name="Podar M."/>
        </authorList>
    </citation>
    <scope>NUCLEOTIDE SEQUENCE [LARGE SCALE GENOMIC DNA]</scope>
    <source>
        <strain evidence="10 11">ORNL</strain>
    </source>
</reference>
<evidence type="ECO:0000256" key="5">
    <source>
        <dbReference type="ARBA" id="ARBA00023136"/>
    </source>
</evidence>
<dbReference type="Pfam" id="PF02687">
    <property type="entry name" value="FtsX"/>
    <property type="match status" value="2"/>
</dbReference>
<dbReference type="GO" id="GO:0022857">
    <property type="term" value="F:transmembrane transporter activity"/>
    <property type="evidence" value="ECO:0007669"/>
    <property type="project" value="TreeGrafter"/>
</dbReference>
<dbReference type="GO" id="GO:0005886">
    <property type="term" value="C:plasma membrane"/>
    <property type="evidence" value="ECO:0007669"/>
    <property type="project" value="UniProtKB-SubCell"/>
</dbReference>
<evidence type="ECO:0000256" key="4">
    <source>
        <dbReference type="ARBA" id="ARBA00022989"/>
    </source>
</evidence>
<feature type="transmembrane region" description="Helical" evidence="7">
    <location>
        <begin position="771"/>
        <end position="793"/>
    </location>
</feature>
<dbReference type="AlphaFoldDB" id="A0A5B9E4K7"/>
<evidence type="ECO:0000313" key="11">
    <source>
        <dbReference type="Proteomes" id="UP000321820"/>
    </source>
</evidence>
<organism evidence="10 11">
    <name type="scientific">Terriglobus albidus</name>
    <dbReference type="NCBI Taxonomy" id="1592106"/>
    <lineage>
        <taxon>Bacteria</taxon>
        <taxon>Pseudomonadati</taxon>
        <taxon>Acidobacteriota</taxon>
        <taxon>Terriglobia</taxon>
        <taxon>Terriglobales</taxon>
        <taxon>Acidobacteriaceae</taxon>
        <taxon>Terriglobus</taxon>
    </lineage>
</organism>
<dbReference type="OrthoDB" id="100233at2"/>
<comment type="subcellular location">
    <subcellularLocation>
        <location evidence="1">Cell membrane</location>
        <topology evidence="1">Multi-pass membrane protein</topology>
    </subcellularLocation>
</comment>
<feature type="transmembrane region" description="Helical" evidence="7">
    <location>
        <begin position="81"/>
        <end position="107"/>
    </location>
</feature>
<feature type="transmembrane region" description="Helical" evidence="7">
    <location>
        <begin position="340"/>
        <end position="365"/>
    </location>
</feature>
<accession>A0A5B9E4K7</accession>
<feature type="transmembrane region" description="Helical" evidence="7">
    <location>
        <begin position="805"/>
        <end position="827"/>
    </location>
</feature>
<evidence type="ECO:0000256" key="6">
    <source>
        <dbReference type="ARBA" id="ARBA00038076"/>
    </source>
</evidence>
<feature type="transmembrane region" description="Helical" evidence="7">
    <location>
        <begin position="471"/>
        <end position="491"/>
    </location>
</feature>
<evidence type="ECO:0000259" key="9">
    <source>
        <dbReference type="Pfam" id="PF12704"/>
    </source>
</evidence>
<protein>
    <submittedName>
        <fullName evidence="10">FtsX-like permease family protein</fullName>
    </submittedName>
</protein>
<comment type="similarity">
    <text evidence="6">Belongs to the ABC-4 integral membrane protein family.</text>
</comment>
<dbReference type="PANTHER" id="PTHR30572:SF4">
    <property type="entry name" value="ABC TRANSPORTER PERMEASE YTRF"/>
    <property type="match status" value="1"/>
</dbReference>
<feature type="domain" description="MacB-like periplasmic core" evidence="9">
    <location>
        <begin position="482"/>
        <end position="651"/>
    </location>
</feature>
<keyword evidence="11" id="KW-1185">Reference proteome</keyword>
<dbReference type="PANTHER" id="PTHR30572">
    <property type="entry name" value="MEMBRANE COMPONENT OF TRANSPORTER-RELATED"/>
    <property type="match status" value="1"/>
</dbReference>
<feature type="domain" description="ABC3 transporter permease C-terminal" evidence="8">
    <location>
        <begin position="723"/>
        <end position="832"/>
    </location>
</feature>
<feature type="transmembrane region" description="Helical" evidence="7">
    <location>
        <begin position="396"/>
        <end position="417"/>
    </location>
</feature>
<dbReference type="NCBIfam" id="TIGR03434">
    <property type="entry name" value="ADOP"/>
    <property type="match status" value="1"/>
</dbReference>
<dbReference type="KEGG" id="talb:FTW19_01020"/>
<proteinExistence type="inferred from homology"/>
<dbReference type="Pfam" id="PF12704">
    <property type="entry name" value="MacB_PCD"/>
    <property type="match status" value="2"/>
</dbReference>
<dbReference type="InterPro" id="IPR050250">
    <property type="entry name" value="Macrolide_Exporter_MacB"/>
</dbReference>
<evidence type="ECO:0000256" key="2">
    <source>
        <dbReference type="ARBA" id="ARBA00022475"/>
    </source>
</evidence>
<evidence type="ECO:0000256" key="7">
    <source>
        <dbReference type="SAM" id="Phobius"/>
    </source>
</evidence>
<evidence type="ECO:0000313" key="10">
    <source>
        <dbReference type="EMBL" id="QEE26709.1"/>
    </source>
</evidence>
<dbReference type="EMBL" id="CP042806">
    <property type="protein sequence ID" value="QEE26709.1"/>
    <property type="molecule type" value="Genomic_DNA"/>
</dbReference>
<feature type="domain" description="MacB-like periplasmic core" evidence="9">
    <location>
        <begin position="82"/>
        <end position="303"/>
    </location>
</feature>
<sequence length="842" mass="91772">MGELWRRLWYLLHRRRMQRELQDEMVFHREMLERSGTPRKHFGNETLLQERSHEMWGWTWIERLGQDLRYGMRTLMRSPSFSIAAVLVLAVGIGVNVAAFGLFNMFVLKPLPVRDPDTLVRLQRSAPGTFSSSVPYPSIAFYRDHAKTLHSVMASTDRDVILEQENIPARTRFVTSNLFHELGAETGLGRVFDPDLDDPKGAPPVVMLSHTFWEQHYDSNPAVVGRVVHLNHKPATVIGVAPRNFSGLGLPHEPAFWIPLTQEPYFVEGSTVLTDTSLDGMVDMWARLEKGVSPRAAEQELLALTDELRRQSPKSVWDKERLVSEPGGYLQAVRKDDVPMIMLVGTLVLLILTVACSNLGGLMLARGVTRSHEISIRFALGASRQRIVRQLLTESLLLAAMAATAGVGMGYLCLRVFLSQVNAPPWLNPAPDWRVVLFAGATGLIASVVFGLAPALQLTAKRRSGTRSRQVLITAQIAASCVLLIVAGLLVRALHFAVSGDAGYDHEHILVVDPDLAAHGYSATTARSYLDTAQARLRQLPGVTSVGLTSMAPLGHKNVTSLGGYPFGIFVSHVEPGFFNTMGIARLNGRDFQRGDTNEVVVSESLARRVWPGEAPLGKQFLLDPSNALSEKFTVVGVVANARMMSMHDPDATELYQISDDGSLPHMVLLVRTQGKPEDLATAVRTVTSSIDTGLFPTVHRLSESFQDEVGTVEKGAMIASLMGASAVLLAAVGLLGLVAYAVSQKTREIAIRLALGAKKTHVIKAMLRQFVVPVAIGLIGGAGLAAAASQLLRRILYGVSGLDPAAYLGAIGLLTVIISFAAWVPARKALGVDAMRVLRHE</sequence>
<evidence type="ECO:0000256" key="1">
    <source>
        <dbReference type="ARBA" id="ARBA00004651"/>
    </source>
</evidence>
<feature type="transmembrane region" description="Helical" evidence="7">
    <location>
        <begin position="717"/>
        <end position="743"/>
    </location>
</feature>
<feature type="domain" description="ABC3 transporter permease C-terminal" evidence="8">
    <location>
        <begin position="347"/>
        <end position="459"/>
    </location>
</feature>
<name>A0A5B9E4K7_9BACT</name>
<evidence type="ECO:0000259" key="8">
    <source>
        <dbReference type="Pfam" id="PF02687"/>
    </source>
</evidence>
<evidence type="ECO:0000256" key="3">
    <source>
        <dbReference type="ARBA" id="ARBA00022692"/>
    </source>
</evidence>
<dbReference type="InterPro" id="IPR025857">
    <property type="entry name" value="MacB_PCD"/>
</dbReference>
<gene>
    <name evidence="10" type="ORF">FTW19_01020</name>
</gene>
<dbReference type="Proteomes" id="UP000321820">
    <property type="component" value="Chromosome"/>
</dbReference>
<dbReference type="RefSeq" id="WP_147645847.1">
    <property type="nucleotide sequence ID" value="NZ_CP042806.1"/>
</dbReference>
<keyword evidence="5 7" id="KW-0472">Membrane</keyword>
<keyword evidence="2" id="KW-1003">Cell membrane</keyword>
<feature type="transmembrane region" description="Helical" evidence="7">
    <location>
        <begin position="437"/>
        <end position="459"/>
    </location>
</feature>